<name>A0AA41JHS8_9BURK</name>
<feature type="signal peptide" evidence="1">
    <location>
        <begin position="1"/>
        <end position="24"/>
    </location>
</feature>
<dbReference type="EMBL" id="JAGSVG010000003">
    <property type="protein sequence ID" value="MBR8128258.1"/>
    <property type="molecule type" value="Genomic_DNA"/>
</dbReference>
<comment type="caution">
    <text evidence="2">The sequence shown here is derived from an EMBL/GenBank/DDBJ whole genome shotgun (WGS) entry which is preliminary data.</text>
</comment>
<gene>
    <name evidence="2" type="ORF">KDW93_04540</name>
</gene>
<dbReference type="Proteomes" id="UP000682266">
    <property type="component" value="Unassembled WGS sequence"/>
</dbReference>
<keyword evidence="1" id="KW-0732">Signal</keyword>
<reference evidence="2" key="1">
    <citation type="submission" date="2021-04" db="EMBL/GenBank/DDBJ databases">
        <title>A collection of bacterial strains from the Burkholderia cepacia Research Laboratory and Repository.</title>
        <authorList>
            <person name="Lipuma J."/>
            <person name="Spilker T."/>
        </authorList>
    </citation>
    <scope>NUCLEOTIDE SEQUENCE</scope>
    <source>
        <strain evidence="2">AU36012</strain>
    </source>
</reference>
<evidence type="ECO:0000256" key="1">
    <source>
        <dbReference type="SAM" id="SignalP"/>
    </source>
</evidence>
<evidence type="ECO:0000313" key="3">
    <source>
        <dbReference type="Proteomes" id="UP000682266"/>
    </source>
</evidence>
<accession>A0AA41JHS8</accession>
<dbReference type="RefSeq" id="WP_105786842.1">
    <property type="nucleotide sequence ID" value="NZ_CADERF010000006.1"/>
</dbReference>
<proteinExistence type="predicted"/>
<sequence length="113" mass="12591">MNQRLLTQCAVLFLFLVFGKSTWAAPLAESNQIVIAVDYGSLDLTRLHQLEDELESVARKTKLGELDGDEVTVDGGKASIYMLSAHTDKLIDAIRPVLKTYDFSRDAHIRVGR</sequence>
<protein>
    <submittedName>
        <fullName evidence="2">Uncharacterized protein</fullName>
    </submittedName>
</protein>
<feature type="chain" id="PRO_5041400923" evidence="1">
    <location>
        <begin position="25"/>
        <end position="113"/>
    </location>
</feature>
<dbReference type="AlphaFoldDB" id="A0AA41JHS8"/>
<organism evidence="2 3">
    <name type="scientific">Burkholderia ambifaria</name>
    <dbReference type="NCBI Taxonomy" id="152480"/>
    <lineage>
        <taxon>Bacteria</taxon>
        <taxon>Pseudomonadati</taxon>
        <taxon>Pseudomonadota</taxon>
        <taxon>Betaproteobacteria</taxon>
        <taxon>Burkholderiales</taxon>
        <taxon>Burkholderiaceae</taxon>
        <taxon>Burkholderia</taxon>
        <taxon>Burkholderia cepacia complex</taxon>
    </lineage>
</organism>
<evidence type="ECO:0000313" key="2">
    <source>
        <dbReference type="EMBL" id="MBR8128258.1"/>
    </source>
</evidence>